<dbReference type="InterPro" id="IPR036085">
    <property type="entry name" value="PAZ_dom_sf"/>
</dbReference>
<dbReference type="InterPro" id="IPR012337">
    <property type="entry name" value="RNaseH-like_sf"/>
</dbReference>
<evidence type="ECO:0000256" key="1">
    <source>
        <dbReference type="SAM" id="MobiDB-lite"/>
    </source>
</evidence>
<dbReference type="SUPFAM" id="SSF101690">
    <property type="entry name" value="PAZ domain"/>
    <property type="match status" value="1"/>
</dbReference>
<feature type="region of interest" description="Disordered" evidence="1">
    <location>
        <begin position="52"/>
        <end position="78"/>
    </location>
</feature>
<dbReference type="WBParaSite" id="SMUV_0000095601-mRNA-1">
    <property type="protein sequence ID" value="SMUV_0000095601-mRNA-1"/>
    <property type="gene ID" value="SMUV_0000095601"/>
</dbReference>
<keyword evidence="3" id="KW-1185">Reference proteome</keyword>
<dbReference type="GO" id="GO:0003676">
    <property type="term" value="F:nucleic acid binding"/>
    <property type="evidence" value="ECO:0007669"/>
    <property type="project" value="InterPro"/>
</dbReference>
<dbReference type="PANTHER" id="PTHR22891">
    <property type="entry name" value="EUKARYOTIC TRANSLATION INITIATION FACTOR 2C"/>
    <property type="match status" value="1"/>
</dbReference>
<sequence>MSAKDKCGRSRGSGKASSSSADSSRSTAFGGDDLYKCGLAIKKGATSDIVEGECKENEPSSKELSEKQIRGKSAPVTKSGLNCSRSENLSVTGQTKSSCVAGSLRKTPRRLKKAELKNAVAVISNFYPLVSKDVVIFKYGVNISLDLKRSSNRISSRCLTEGQSGWKRPLCNEILKYTLETLHGLNSIDYVYDGGNVLFTRMRLELEKLVNYVMRREVLPAYVQSFVRNEETINVSVSESEGVENGFRLHDIDSSINADINAQDRSLRQFYEILTTQGAIRNGTHYVLGSGKVFLKDGGESHSSTVMLGDGKKVLSGAEKSVRFIENNGMPVPALVIDAKRAAFFGNQSLMSLVKEVWKQPIEAVDENCFEEFVDCVGPVIAGLRLRNILHGSMFSATGLSSKCVADIEITVNKNRTFTLTQMYRNLEQPIKRNLPAVVYKSKGNEAYFPIEILSVCAGQRVPLWKQSKKSGAKMIKYCSVDPLRHFNEIEKCLENLELYSGTGNAVLQAFGVEVSGEPIKVDANRRDAPSVVFGTGKVSVDKDTASWESRKIRYECPAKIGRLLFCFDKTEVADSIKNFARILMEKAIEKGIEISGFDFYHVTIDKLETFFEEVVSRLERPSVIYIDSQEDTHDELKLMETLKQVITQHVSLNTALQCTANSRTMENIINKMNCKNHGLCYRLLPEDCLLSKWITSGDTLVIGYDVCHPDPDSAFQRRVGSSTINPSFSFNGAKHPEVFIGDYAYQEPRKEQVGDDILDERARWMLKAFYVNRRKLPRNVIITRDGVSESQFAVVRNFWILIGHCCLFIPLSLKVRTNEMETIRSAMKDFANVALGDSKYNPRFTLILATKRHNKRFAMINAEGKCCNALPGTVIDHTITRPDADEFFLQSHRVIRGTGKIPGYVMLANEIGLTMDEVQSLMLTLCFSHQIVFSAVSIPEPIFQADEWAKRGRNVFRAMVKRTHGKVPRKRNMEISWKHVTRKLCYMNKRLASTRANA</sequence>
<dbReference type="InterPro" id="IPR003165">
    <property type="entry name" value="Piwi"/>
</dbReference>
<reference evidence="4" key="1">
    <citation type="submission" date="2016-04" db="UniProtKB">
        <authorList>
            <consortium name="WormBaseParasite"/>
        </authorList>
    </citation>
    <scope>IDENTIFICATION</scope>
</reference>
<evidence type="ECO:0000259" key="2">
    <source>
        <dbReference type="PROSITE" id="PS50822"/>
    </source>
</evidence>
<dbReference type="PROSITE" id="PS50822">
    <property type="entry name" value="PIWI"/>
    <property type="match status" value="1"/>
</dbReference>
<proteinExistence type="predicted"/>
<dbReference type="SUPFAM" id="SSF53098">
    <property type="entry name" value="Ribonuclease H-like"/>
    <property type="match status" value="1"/>
</dbReference>
<feature type="compositionally biased region" description="Low complexity" evidence="1">
    <location>
        <begin position="13"/>
        <end position="28"/>
    </location>
</feature>
<dbReference type="AlphaFoldDB" id="A0A158R3Z7"/>
<dbReference type="Gene3D" id="3.40.50.2300">
    <property type="match status" value="1"/>
</dbReference>
<dbReference type="Proteomes" id="UP000046393">
    <property type="component" value="Unplaced"/>
</dbReference>
<evidence type="ECO:0000313" key="4">
    <source>
        <dbReference type="WBParaSite" id="SMUV_0000095601-mRNA-1"/>
    </source>
</evidence>
<protein>
    <submittedName>
        <fullName evidence="4">Piwi domain-containing protein</fullName>
    </submittedName>
</protein>
<feature type="region of interest" description="Disordered" evidence="1">
    <location>
        <begin position="1"/>
        <end position="32"/>
    </location>
</feature>
<feature type="domain" description="Piwi" evidence="2">
    <location>
        <begin position="646"/>
        <end position="958"/>
    </location>
</feature>
<accession>A0A158R3Z7</accession>
<dbReference type="Pfam" id="PF02171">
    <property type="entry name" value="Piwi"/>
    <property type="match status" value="2"/>
</dbReference>
<dbReference type="Gene3D" id="2.170.260.10">
    <property type="entry name" value="paz domain"/>
    <property type="match status" value="1"/>
</dbReference>
<dbReference type="InterPro" id="IPR036397">
    <property type="entry name" value="RNaseH_sf"/>
</dbReference>
<dbReference type="SMART" id="SM00950">
    <property type="entry name" value="Piwi"/>
    <property type="match status" value="1"/>
</dbReference>
<feature type="compositionally biased region" description="Basic and acidic residues" evidence="1">
    <location>
        <begin position="52"/>
        <end position="69"/>
    </location>
</feature>
<organism evidence="3 4">
    <name type="scientific">Syphacia muris</name>
    <dbReference type="NCBI Taxonomy" id="451379"/>
    <lineage>
        <taxon>Eukaryota</taxon>
        <taxon>Metazoa</taxon>
        <taxon>Ecdysozoa</taxon>
        <taxon>Nematoda</taxon>
        <taxon>Chromadorea</taxon>
        <taxon>Rhabditida</taxon>
        <taxon>Spirurina</taxon>
        <taxon>Oxyuridomorpha</taxon>
        <taxon>Oxyuroidea</taxon>
        <taxon>Oxyuridae</taxon>
        <taxon>Syphacia</taxon>
    </lineage>
</organism>
<dbReference type="Gene3D" id="3.30.420.10">
    <property type="entry name" value="Ribonuclease H-like superfamily/Ribonuclease H"/>
    <property type="match status" value="1"/>
</dbReference>
<dbReference type="STRING" id="451379.A0A158R3Z7"/>
<name>A0A158R3Z7_9BILA</name>
<evidence type="ECO:0000313" key="3">
    <source>
        <dbReference type="Proteomes" id="UP000046393"/>
    </source>
</evidence>